<accession>A0A4Z2FFX0</accession>
<reference evidence="2 3" key="1">
    <citation type="submission" date="2019-03" db="EMBL/GenBank/DDBJ databases">
        <title>First draft genome of Liparis tanakae, snailfish: a comprehensive survey of snailfish specific genes.</title>
        <authorList>
            <person name="Kim W."/>
            <person name="Song I."/>
            <person name="Jeong J.-H."/>
            <person name="Kim D."/>
            <person name="Kim S."/>
            <person name="Ryu S."/>
            <person name="Song J.Y."/>
            <person name="Lee S.K."/>
        </authorList>
    </citation>
    <scope>NUCLEOTIDE SEQUENCE [LARGE SCALE GENOMIC DNA]</scope>
    <source>
        <tissue evidence="2">Muscle</tissue>
    </source>
</reference>
<feature type="compositionally biased region" description="Basic and acidic residues" evidence="1">
    <location>
        <begin position="27"/>
        <end position="38"/>
    </location>
</feature>
<evidence type="ECO:0000313" key="2">
    <source>
        <dbReference type="EMBL" id="TNN39653.1"/>
    </source>
</evidence>
<dbReference type="AlphaFoldDB" id="A0A4Z2FFX0"/>
<organism evidence="2 3">
    <name type="scientific">Liparis tanakae</name>
    <name type="common">Tanaka's snailfish</name>
    <dbReference type="NCBI Taxonomy" id="230148"/>
    <lineage>
        <taxon>Eukaryota</taxon>
        <taxon>Metazoa</taxon>
        <taxon>Chordata</taxon>
        <taxon>Craniata</taxon>
        <taxon>Vertebrata</taxon>
        <taxon>Euteleostomi</taxon>
        <taxon>Actinopterygii</taxon>
        <taxon>Neopterygii</taxon>
        <taxon>Teleostei</taxon>
        <taxon>Neoteleostei</taxon>
        <taxon>Acanthomorphata</taxon>
        <taxon>Eupercaria</taxon>
        <taxon>Perciformes</taxon>
        <taxon>Cottioidei</taxon>
        <taxon>Cottales</taxon>
        <taxon>Liparidae</taxon>
        <taxon>Liparis</taxon>
    </lineage>
</organism>
<proteinExistence type="predicted"/>
<keyword evidence="3" id="KW-1185">Reference proteome</keyword>
<evidence type="ECO:0000313" key="3">
    <source>
        <dbReference type="Proteomes" id="UP000314294"/>
    </source>
</evidence>
<feature type="region of interest" description="Disordered" evidence="1">
    <location>
        <begin position="19"/>
        <end position="95"/>
    </location>
</feature>
<protein>
    <submittedName>
        <fullName evidence="2">Uncharacterized protein</fullName>
    </submittedName>
</protein>
<comment type="caution">
    <text evidence="2">The sequence shown here is derived from an EMBL/GenBank/DDBJ whole genome shotgun (WGS) entry which is preliminary data.</text>
</comment>
<evidence type="ECO:0000256" key="1">
    <source>
        <dbReference type="SAM" id="MobiDB-lite"/>
    </source>
</evidence>
<dbReference type="Proteomes" id="UP000314294">
    <property type="component" value="Unassembled WGS sequence"/>
</dbReference>
<sequence>MEEYSRKTVCPEDGLALKPILRNSQWGERESEREREDWQESSEEGEGGRLRGPPASERLIGRKAFATRILTHNTHSEKERGARKACSQANRANNR</sequence>
<dbReference type="EMBL" id="SRLO01001260">
    <property type="protein sequence ID" value="TNN39653.1"/>
    <property type="molecule type" value="Genomic_DNA"/>
</dbReference>
<name>A0A4Z2FFX0_9TELE</name>
<gene>
    <name evidence="2" type="ORF">EYF80_050184</name>
</gene>